<name>A0A328CAU2_9DELT</name>
<dbReference type="PRINTS" id="PR00080">
    <property type="entry name" value="SDRFAMILY"/>
</dbReference>
<dbReference type="SUPFAM" id="SSF51735">
    <property type="entry name" value="NAD(P)-binding Rossmann-fold domains"/>
    <property type="match status" value="1"/>
</dbReference>
<dbReference type="GO" id="GO:0016020">
    <property type="term" value="C:membrane"/>
    <property type="evidence" value="ECO:0007669"/>
    <property type="project" value="TreeGrafter"/>
</dbReference>
<dbReference type="Proteomes" id="UP000249169">
    <property type="component" value="Unassembled WGS sequence"/>
</dbReference>
<comment type="caution">
    <text evidence="4">The sequence shown here is derived from an EMBL/GenBank/DDBJ whole genome shotgun (WGS) entry which is preliminary data.</text>
</comment>
<proteinExistence type="inferred from homology"/>
<keyword evidence="5" id="KW-1185">Reference proteome</keyword>
<reference evidence="4 5" key="1">
    <citation type="submission" date="2018-05" db="EMBL/GenBank/DDBJ databases">
        <title>Lujinxingia marina gen. nov. sp. nov., a new facultative anaerobic member of the class Deltaproteobacteria, and proposal of Lujinxingaceae fam. nov.</title>
        <authorList>
            <person name="Li C.-M."/>
        </authorList>
    </citation>
    <scope>NUCLEOTIDE SEQUENCE [LARGE SCALE GENOMIC DNA]</scope>
    <source>
        <strain evidence="4 5">B210</strain>
    </source>
</reference>
<dbReference type="GO" id="GO:0016491">
    <property type="term" value="F:oxidoreductase activity"/>
    <property type="evidence" value="ECO:0007669"/>
    <property type="project" value="UniProtKB-KW"/>
</dbReference>
<organism evidence="4 5">
    <name type="scientific">Lujinxingia litoralis</name>
    <dbReference type="NCBI Taxonomy" id="2211119"/>
    <lineage>
        <taxon>Bacteria</taxon>
        <taxon>Deltaproteobacteria</taxon>
        <taxon>Bradymonadales</taxon>
        <taxon>Lujinxingiaceae</taxon>
        <taxon>Lujinxingia</taxon>
    </lineage>
</organism>
<dbReference type="OrthoDB" id="9789083at2"/>
<gene>
    <name evidence="4" type="ORF">DL240_02690</name>
</gene>
<dbReference type="InterPro" id="IPR002347">
    <property type="entry name" value="SDR_fam"/>
</dbReference>
<dbReference type="Gene3D" id="3.40.50.720">
    <property type="entry name" value="NAD(P)-binding Rossmann-like Domain"/>
    <property type="match status" value="1"/>
</dbReference>
<dbReference type="PANTHER" id="PTHR44196:SF1">
    <property type="entry name" value="DEHYDROGENASE_REDUCTASE SDR FAMILY MEMBER 7B"/>
    <property type="match status" value="1"/>
</dbReference>
<dbReference type="Pfam" id="PF00106">
    <property type="entry name" value="adh_short"/>
    <property type="match status" value="1"/>
</dbReference>
<accession>A0A328CAU2</accession>
<comment type="similarity">
    <text evidence="1 3">Belongs to the short-chain dehydrogenases/reductases (SDR) family.</text>
</comment>
<dbReference type="PRINTS" id="PR00081">
    <property type="entry name" value="GDHRDH"/>
</dbReference>
<evidence type="ECO:0000256" key="1">
    <source>
        <dbReference type="ARBA" id="ARBA00006484"/>
    </source>
</evidence>
<dbReference type="AlphaFoldDB" id="A0A328CAU2"/>
<dbReference type="PANTHER" id="PTHR44196">
    <property type="entry name" value="DEHYDROGENASE/REDUCTASE SDR FAMILY MEMBER 7B"/>
    <property type="match status" value="1"/>
</dbReference>
<dbReference type="RefSeq" id="WP_111728310.1">
    <property type="nucleotide sequence ID" value="NZ_QHKO01000001.1"/>
</dbReference>
<dbReference type="EMBL" id="QHKO01000001">
    <property type="protein sequence ID" value="RAL25138.1"/>
    <property type="molecule type" value="Genomic_DNA"/>
</dbReference>
<keyword evidence="2" id="KW-0560">Oxidoreductase</keyword>
<evidence type="ECO:0000313" key="5">
    <source>
        <dbReference type="Proteomes" id="UP000249169"/>
    </source>
</evidence>
<evidence type="ECO:0000256" key="3">
    <source>
        <dbReference type="RuleBase" id="RU000363"/>
    </source>
</evidence>
<protein>
    <submittedName>
        <fullName evidence="4">Short-chain dehydrogenase</fullName>
    </submittedName>
</protein>
<sequence length="265" mass="28729">MDFQNKVMVVTGAGSGIGKELVHGLLMRGACVAAVDLREASLEKLASECGVGERLSVYAVDVSDREAVQGLVERVLARHHVVDGVINNAGIIQPFERVHELSDEVIERLMNVNFYGTLWMVRAFLPHLLERPEAYVANVASMGAFLPVPGQAVYGASKAAVKLLSEGLYAELIETGVRVSVVMPGAVATHISEHSGVEMERDEEEASYQALAADKAAEIILEGMEDEEVHILVGSDARLMSLANRLAPERSIRLIQKKMKDLLGD</sequence>
<evidence type="ECO:0000313" key="4">
    <source>
        <dbReference type="EMBL" id="RAL25138.1"/>
    </source>
</evidence>
<dbReference type="InterPro" id="IPR036291">
    <property type="entry name" value="NAD(P)-bd_dom_sf"/>
</dbReference>
<evidence type="ECO:0000256" key="2">
    <source>
        <dbReference type="ARBA" id="ARBA00023002"/>
    </source>
</evidence>